<dbReference type="AlphaFoldDB" id="A0A1M2UXH7"/>
<feature type="region of interest" description="Disordered" evidence="1">
    <location>
        <begin position="126"/>
        <end position="146"/>
    </location>
</feature>
<protein>
    <submittedName>
        <fullName evidence="2">Uncharacterized protein</fullName>
    </submittedName>
</protein>
<dbReference type="Proteomes" id="UP000183986">
    <property type="component" value="Unassembled WGS sequence"/>
</dbReference>
<comment type="caution">
    <text evidence="2">The sequence shown here is derived from an EMBL/GenBank/DDBJ whole genome shotgun (WGS) entry which is preliminary data.</text>
</comment>
<sequence>MTTESSSPAGLSDLIKSYKAQPEKTGNALVEKLMDLLTDPKVRNKIAAAAGTYAHQISIDLADLVEEVRQEAIAACLAKFRDAEFKFFQTWKVPSMCGMQSTSQRRHWWTDTWVAREQMVRGAPKVLVTPPSNGERRTPTLPGMQP</sequence>
<evidence type="ECO:0000256" key="1">
    <source>
        <dbReference type="SAM" id="MobiDB-lite"/>
    </source>
</evidence>
<organism evidence="2 3">
    <name type="scientific">Marinobacter nauticus</name>
    <name type="common">Marinobacter hydrocarbonoclasticus</name>
    <name type="synonym">Marinobacter aquaeolei</name>
    <dbReference type="NCBI Taxonomy" id="2743"/>
    <lineage>
        <taxon>Bacteria</taxon>
        <taxon>Pseudomonadati</taxon>
        <taxon>Pseudomonadota</taxon>
        <taxon>Gammaproteobacteria</taxon>
        <taxon>Pseudomonadales</taxon>
        <taxon>Marinobacteraceae</taxon>
        <taxon>Marinobacter</taxon>
    </lineage>
</organism>
<gene>
    <name evidence="2" type="ORF">BEE62_07670</name>
</gene>
<evidence type="ECO:0000313" key="2">
    <source>
        <dbReference type="EMBL" id="OJS99982.1"/>
    </source>
</evidence>
<accession>A0A1M2UXH7</accession>
<evidence type="ECO:0000313" key="3">
    <source>
        <dbReference type="Proteomes" id="UP000183986"/>
    </source>
</evidence>
<reference evidence="2" key="1">
    <citation type="submission" date="2016-11" db="EMBL/GenBank/DDBJ databases">
        <title>Draft Genome Sequence of Marinobacter hydrocarbonoclasticus strain STW2, a polyaromatic aromatic hydrocarbon degrading and denitrifying bacterium from rhizosphere of Seagrass Enhalus acodoides.</title>
        <authorList>
            <person name="Ling J."/>
            <person name="Dong J."/>
        </authorList>
    </citation>
    <scope>NUCLEOTIDE SEQUENCE [LARGE SCALE GENOMIC DNA]</scope>
    <source>
        <strain evidence="2">STW2</strain>
    </source>
</reference>
<dbReference type="RefSeq" id="WP_072676939.1">
    <property type="nucleotide sequence ID" value="NZ_MPKY01000001.1"/>
</dbReference>
<dbReference type="EMBL" id="MPKY01000001">
    <property type="protein sequence ID" value="OJS99982.1"/>
    <property type="molecule type" value="Genomic_DNA"/>
</dbReference>
<name>A0A1M2UXH7_MARNT</name>
<proteinExistence type="predicted"/>
<keyword evidence="3" id="KW-1185">Reference proteome</keyword>